<evidence type="ECO:0000313" key="1">
    <source>
        <dbReference type="EMBL" id="HIH09703.1"/>
    </source>
</evidence>
<accession>A0A7J4IVZ6</accession>
<reference evidence="2" key="1">
    <citation type="journal article" date="2020" name="bioRxiv">
        <title>A rank-normalized archaeal taxonomy based on genome phylogeny resolves widespread incomplete and uneven classifications.</title>
        <authorList>
            <person name="Rinke C."/>
            <person name="Chuvochina M."/>
            <person name="Mussig A.J."/>
            <person name="Chaumeil P.-A."/>
            <person name="Waite D.W."/>
            <person name="Whitman W.B."/>
            <person name="Parks D.H."/>
            <person name="Hugenholtz P."/>
        </authorList>
    </citation>
    <scope>NUCLEOTIDE SEQUENCE [LARGE SCALE GENOMIC DNA]</scope>
</reference>
<name>A0A7J4IVZ6_9ARCH</name>
<dbReference type="Proteomes" id="UP000565078">
    <property type="component" value="Unassembled WGS sequence"/>
</dbReference>
<organism evidence="1 2">
    <name type="scientific">Candidatus Iainarchaeum sp</name>
    <dbReference type="NCBI Taxonomy" id="3101447"/>
    <lineage>
        <taxon>Archaea</taxon>
        <taxon>Candidatus Iainarchaeota</taxon>
        <taxon>Candidatus Iainarchaeia</taxon>
        <taxon>Candidatus Iainarchaeales</taxon>
        <taxon>Candidatus Iainarchaeaceae</taxon>
        <taxon>Candidatus Iainarchaeum</taxon>
    </lineage>
</organism>
<dbReference type="AlphaFoldDB" id="A0A7J4IVZ6"/>
<proteinExistence type="predicted"/>
<comment type="caution">
    <text evidence="1">The sequence shown here is derived from an EMBL/GenBank/DDBJ whole genome shotgun (WGS) entry which is preliminary data.</text>
</comment>
<sequence>MDSRPLIETALWEKAFSKSEALKDAIINPNSDFMTKLLFDARFFAKRSGKEISYYSNAIFALKMALAENGALGAKQLADKAKLGEKEALELLAYLANMSEVGEEEGKYSLNYANNYSKVFGCGK</sequence>
<protein>
    <submittedName>
        <fullName evidence="1">Uncharacterized protein</fullName>
    </submittedName>
</protein>
<gene>
    <name evidence="1" type="ORF">HA254_03445</name>
</gene>
<dbReference type="EMBL" id="DUGC01000054">
    <property type="protein sequence ID" value="HIH09703.1"/>
    <property type="molecule type" value="Genomic_DNA"/>
</dbReference>
<evidence type="ECO:0000313" key="2">
    <source>
        <dbReference type="Proteomes" id="UP000565078"/>
    </source>
</evidence>